<feature type="domain" description="EF-hand" evidence="1">
    <location>
        <begin position="73"/>
        <end position="108"/>
    </location>
</feature>
<dbReference type="PROSITE" id="PS51257">
    <property type="entry name" value="PROKAR_LIPOPROTEIN"/>
    <property type="match status" value="1"/>
</dbReference>
<dbReference type="PROSITE" id="PS50222">
    <property type="entry name" value="EF_HAND_2"/>
    <property type="match status" value="1"/>
</dbReference>
<dbReference type="GO" id="GO:0005509">
    <property type="term" value="F:calcium ion binding"/>
    <property type="evidence" value="ECO:0007669"/>
    <property type="project" value="InterPro"/>
</dbReference>
<dbReference type="EMBL" id="CP036339">
    <property type="protein sequence ID" value="QDT75163.1"/>
    <property type="molecule type" value="Genomic_DNA"/>
</dbReference>
<dbReference type="AlphaFoldDB" id="A0A517U3H4"/>
<organism evidence="2 3">
    <name type="scientific">Lacipirellula limnantheis</name>
    <dbReference type="NCBI Taxonomy" id="2528024"/>
    <lineage>
        <taxon>Bacteria</taxon>
        <taxon>Pseudomonadati</taxon>
        <taxon>Planctomycetota</taxon>
        <taxon>Planctomycetia</taxon>
        <taxon>Pirellulales</taxon>
        <taxon>Lacipirellulaceae</taxon>
        <taxon>Lacipirellula</taxon>
    </lineage>
</organism>
<evidence type="ECO:0000313" key="2">
    <source>
        <dbReference type="EMBL" id="QDT75163.1"/>
    </source>
</evidence>
<dbReference type="InterPro" id="IPR002048">
    <property type="entry name" value="EF_hand_dom"/>
</dbReference>
<gene>
    <name evidence="2" type="ORF">I41_43720</name>
</gene>
<name>A0A517U3H4_9BACT</name>
<accession>A0A517U3H4</accession>
<dbReference type="Gene3D" id="1.10.238.10">
    <property type="entry name" value="EF-hand"/>
    <property type="match status" value="1"/>
</dbReference>
<dbReference type="InterPro" id="IPR018247">
    <property type="entry name" value="EF_Hand_1_Ca_BS"/>
</dbReference>
<reference evidence="2 3" key="1">
    <citation type="submission" date="2019-02" db="EMBL/GenBank/DDBJ databases">
        <title>Deep-cultivation of Planctomycetes and their phenomic and genomic characterization uncovers novel biology.</title>
        <authorList>
            <person name="Wiegand S."/>
            <person name="Jogler M."/>
            <person name="Boedeker C."/>
            <person name="Pinto D."/>
            <person name="Vollmers J."/>
            <person name="Rivas-Marin E."/>
            <person name="Kohn T."/>
            <person name="Peeters S.H."/>
            <person name="Heuer A."/>
            <person name="Rast P."/>
            <person name="Oberbeckmann S."/>
            <person name="Bunk B."/>
            <person name="Jeske O."/>
            <person name="Meyerdierks A."/>
            <person name="Storesund J.E."/>
            <person name="Kallscheuer N."/>
            <person name="Luecker S."/>
            <person name="Lage O.M."/>
            <person name="Pohl T."/>
            <person name="Merkel B.J."/>
            <person name="Hornburger P."/>
            <person name="Mueller R.-W."/>
            <person name="Bruemmer F."/>
            <person name="Labrenz M."/>
            <person name="Spormann A.M."/>
            <person name="Op den Camp H."/>
            <person name="Overmann J."/>
            <person name="Amann R."/>
            <person name="Jetten M.S.M."/>
            <person name="Mascher T."/>
            <person name="Medema M.H."/>
            <person name="Devos D.P."/>
            <person name="Kaster A.-K."/>
            <person name="Ovreas L."/>
            <person name="Rohde M."/>
            <person name="Galperin M.Y."/>
            <person name="Jogler C."/>
        </authorList>
    </citation>
    <scope>NUCLEOTIDE SEQUENCE [LARGE SCALE GENOMIC DNA]</scope>
    <source>
        <strain evidence="2 3">I41</strain>
    </source>
</reference>
<dbReference type="Proteomes" id="UP000317909">
    <property type="component" value="Chromosome"/>
</dbReference>
<evidence type="ECO:0000259" key="1">
    <source>
        <dbReference type="PROSITE" id="PS50222"/>
    </source>
</evidence>
<dbReference type="KEGG" id="llh:I41_43720"/>
<keyword evidence="3" id="KW-1185">Reference proteome</keyword>
<dbReference type="PROSITE" id="PS00018">
    <property type="entry name" value="EF_HAND_1"/>
    <property type="match status" value="1"/>
</dbReference>
<evidence type="ECO:0000313" key="3">
    <source>
        <dbReference type="Proteomes" id="UP000317909"/>
    </source>
</evidence>
<protein>
    <submittedName>
        <fullName evidence="2">EF hand</fullName>
    </submittedName>
</protein>
<dbReference type="SUPFAM" id="SSF47473">
    <property type="entry name" value="EF-hand"/>
    <property type="match status" value="1"/>
</dbReference>
<dbReference type="OrthoDB" id="273510at2"/>
<proteinExistence type="predicted"/>
<dbReference type="RefSeq" id="WP_145434855.1">
    <property type="nucleotide sequence ID" value="NZ_CP036339.1"/>
</dbReference>
<dbReference type="InterPro" id="IPR011992">
    <property type="entry name" value="EF-hand-dom_pair"/>
</dbReference>
<sequence>MSRLNHASFFRHWTVAVPTTGAVGAGLLAALAGCSGGPSRVQPPSISPSGAASEAMTAYDKDSDGFIAGPELDAAPGLKAAMATLDLDKDGKVSEDEISQRIEAWQATGLGIMSITCRVTMDGKPVDGATVTFEPEPFLGENVKAGEGTTSGGMASIRIPKENRPSADYPPGMQFGLFKVKVSKQANGKETIPAKYNTETTLGQQVSSDDPAIMSQLIKFDLTSK</sequence>